<organism evidence="2 3">
    <name type="scientific">Bifiguratus adelaidae</name>
    <dbReference type="NCBI Taxonomy" id="1938954"/>
    <lineage>
        <taxon>Eukaryota</taxon>
        <taxon>Fungi</taxon>
        <taxon>Fungi incertae sedis</taxon>
        <taxon>Mucoromycota</taxon>
        <taxon>Mucoromycotina</taxon>
        <taxon>Endogonomycetes</taxon>
        <taxon>Endogonales</taxon>
        <taxon>Endogonales incertae sedis</taxon>
        <taxon>Bifiguratus</taxon>
    </lineage>
</organism>
<evidence type="ECO:0000313" key="3">
    <source>
        <dbReference type="Proteomes" id="UP000242875"/>
    </source>
</evidence>
<protein>
    <submittedName>
        <fullName evidence="2">Uncharacterized protein</fullName>
    </submittedName>
</protein>
<feature type="transmembrane region" description="Helical" evidence="1">
    <location>
        <begin position="112"/>
        <end position="136"/>
    </location>
</feature>
<accession>A0A261XWF7</accession>
<dbReference type="AlphaFoldDB" id="A0A261XWF7"/>
<dbReference type="Proteomes" id="UP000242875">
    <property type="component" value="Unassembled WGS sequence"/>
</dbReference>
<feature type="non-terminal residue" evidence="2">
    <location>
        <position position="200"/>
    </location>
</feature>
<evidence type="ECO:0000313" key="2">
    <source>
        <dbReference type="EMBL" id="OZJ02715.1"/>
    </source>
</evidence>
<feature type="transmembrane region" description="Helical" evidence="1">
    <location>
        <begin position="54"/>
        <end position="71"/>
    </location>
</feature>
<comment type="caution">
    <text evidence="2">The sequence shown here is derived from an EMBL/GenBank/DDBJ whole genome shotgun (WGS) entry which is preliminary data.</text>
</comment>
<keyword evidence="1" id="KW-0812">Transmembrane</keyword>
<keyword evidence="1" id="KW-0472">Membrane</keyword>
<keyword evidence="3" id="KW-1185">Reference proteome</keyword>
<reference evidence="2 3" key="1">
    <citation type="journal article" date="2017" name="Mycologia">
        <title>Bifiguratus adelaidae, gen. et sp. nov., a new member of Mucoromycotina in endophytic and soil-dwelling habitats.</title>
        <authorList>
            <person name="Torres-Cruz T.J."/>
            <person name="Billingsley Tobias T.L."/>
            <person name="Almatruk M."/>
            <person name="Hesse C."/>
            <person name="Kuske C.R."/>
            <person name="Desiro A."/>
            <person name="Benucci G.M."/>
            <person name="Bonito G."/>
            <person name="Stajich J.E."/>
            <person name="Dunlap C."/>
            <person name="Arnold A.E."/>
            <person name="Porras-Alfaro A."/>
        </authorList>
    </citation>
    <scope>NUCLEOTIDE SEQUENCE [LARGE SCALE GENOMIC DNA]</scope>
    <source>
        <strain evidence="2 3">AZ0501</strain>
    </source>
</reference>
<feature type="transmembrane region" description="Helical" evidence="1">
    <location>
        <begin position="168"/>
        <end position="188"/>
    </location>
</feature>
<evidence type="ECO:0000256" key="1">
    <source>
        <dbReference type="SAM" id="Phobius"/>
    </source>
</evidence>
<keyword evidence="1" id="KW-1133">Transmembrane helix</keyword>
<dbReference type="EMBL" id="MVBO01000131">
    <property type="protein sequence ID" value="OZJ02715.1"/>
    <property type="molecule type" value="Genomic_DNA"/>
</dbReference>
<dbReference type="OrthoDB" id="2281895at2759"/>
<gene>
    <name evidence="2" type="ORF">BZG36_03845</name>
</gene>
<name>A0A261XWF7_9FUNG</name>
<proteinExistence type="predicted"/>
<sequence>MAISRRFLLALPLVPFGVLVFKYLMSLNGGALVSIQQACVTHSPLAGYPDLRTVYPGTGVDGFLCMIVVFFKECLADRTGKAACLSILDLMCVTLTVMTLEGSRTGLSWTILAWVPLFGLIAQLVGISVMVPALWIPFYEFYRSRLETAPYSGVINQKEAYIPPARSIAMLPATLLGTLLPSAIMIFAPERTKFQEDIIA</sequence>